<dbReference type="Proteomes" id="UP001232019">
    <property type="component" value="Chromosome"/>
</dbReference>
<accession>A0AA49JH84</accession>
<proteinExistence type="predicted"/>
<sequence>MNKIRIIGLIMLIIGILLQFPFKNEGTDFISGVLLGAGISLLVTGKIRSKNRSVS</sequence>
<evidence type="ECO:0000256" key="1">
    <source>
        <dbReference type="SAM" id="Phobius"/>
    </source>
</evidence>
<keyword evidence="1" id="KW-1133">Transmembrane helix</keyword>
<evidence type="ECO:0000313" key="2">
    <source>
        <dbReference type="EMBL" id="WKK78931.1"/>
    </source>
</evidence>
<dbReference type="Proteomes" id="UP001244443">
    <property type="component" value="Chromosome"/>
</dbReference>
<dbReference type="KEGG" id="marp:QYS47_15455"/>
<reference evidence="3 4" key="1">
    <citation type="submission" date="2023-08" db="EMBL/GenBank/DDBJ databases">
        <title>Comparative genomics and taxonomic characterization of three novel marine species of genus Marivirga.</title>
        <authorList>
            <person name="Muhammad N."/>
            <person name="Kim S.-G."/>
        </authorList>
    </citation>
    <scope>NUCLEOTIDE SEQUENCE [LARGE SCALE GENOMIC DNA]</scope>
    <source>
        <strain evidence="3 4">ABR2-2</strain>
        <strain evidence="2">BKB1-2</strain>
    </source>
</reference>
<name>A0AA51R7W6_9BACT</name>
<organism evidence="3 4">
    <name type="scientific">Marivirga arenosa</name>
    <dbReference type="NCBI Taxonomy" id="3059076"/>
    <lineage>
        <taxon>Bacteria</taxon>
        <taxon>Pseudomonadati</taxon>
        <taxon>Bacteroidota</taxon>
        <taxon>Cytophagia</taxon>
        <taxon>Cytophagales</taxon>
        <taxon>Marivirgaceae</taxon>
        <taxon>Marivirga</taxon>
    </lineage>
</organism>
<keyword evidence="1" id="KW-0812">Transmembrane</keyword>
<dbReference type="AlphaFoldDB" id="A0AA51R7W6"/>
<evidence type="ECO:0000313" key="4">
    <source>
        <dbReference type="Proteomes" id="UP001244443"/>
    </source>
</evidence>
<dbReference type="EMBL" id="CP129970">
    <property type="protein sequence ID" value="WMN08032.1"/>
    <property type="molecule type" value="Genomic_DNA"/>
</dbReference>
<gene>
    <name evidence="2" type="ORF">QYS47_15455</name>
    <name evidence="3" type="ORF">QYS48_30805</name>
</gene>
<evidence type="ECO:0000313" key="3">
    <source>
        <dbReference type="EMBL" id="WMN08032.1"/>
    </source>
</evidence>
<keyword evidence="4" id="KW-1185">Reference proteome</keyword>
<dbReference type="RefSeq" id="WP_302122374.1">
    <property type="nucleotide sequence ID" value="NZ_CP129968.2"/>
</dbReference>
<protein>
    <submittedName>
        <fullName evidence="3">Uncharacterized protein</fullName>
    </submittedName>
</protein>
<dbReference type="EMBL" id="CP129968">
    <property type="protein sequence ID" value="WKK78931.1"/>
    <property type="molecule type" value="Genomic_DNA"/>
</dbReference>
<feature type="transmembrane region" description="Helical" evidence="1">
    <location>
        <begin position="29"/>
        <end position="47"/>
    </location>
</feature>
<feature type="transmembrane region" description="Helical" evidence="1">
    <location>
        <begin position="7"/>
        <end position="23"/>
    </location>
</feature>
<accession>A0AA51R7W6</accession>
<keyword evidence="1" id="KW-0472">Membrane</keyword>